<dbReference type="Gene3D" id="1.50.10.150">
    <property type="entry name" value="Voltage-dependent anion channel"/>
    <property type="match status" value="1"/>
</dbReference>
<dbReference type="RefSeq" id="WP_179941772.1">
    <property type="nucleotide sequence ID" value="NZ_JACBYF010000021.1"/>
</dbReference>
<dbReference type="Proteomes" id="UP000531840">
    <property type="component" value="Unassembled WGS sequence"/>
</dbReference>
<reference evidence="6 7" key="1">
    <citation type="submission" date="2020-07" db="EMBL/GenBank/DDBJ databases">
        <title>MOT database genomes.</title>
        <authorList>
            <person name="Joseph S."/>
            <person name="Aduse-Opoku J."/>
            <person name="Hashim A."/>
            <person name="Wade W."/>
            <person name="Curtis M."/>
        </authorList>
    </citation>
    <scope>NUCLEOTIDE SEQUENCE [LARGE SCALE GENOMIC DNA]</scope>
    <source>
        <strain evidence="6 7">CIP 106318</strain>
    </source>
</reference>
<dbReference type="InterPro" id="IPR038665">
    <property type="entry name" value="Voltage-dep_anion_channel_sf"/>
</dbReference>
<dbReference type="CDD" id="cd09325">
    <property type="entry name" value="TDT_C4-dicarb_trans"/>
    <property type="match status" value="1"/>
</dbReference>
<feature type="transmembrane region" description="Helical" evidence="5">
    <location>
        <begin position="124"/>
        <end position="142"/>
    </location>
</feature>
<keyword evidence="3 5" id="KW-1133">Transmembrane helix</keyword>
<comment type="subcellular location">
    <subcellularLocation>
        <location evidence="1">Membrane</location>
        <topology evidence="1">Multi-pass membrane protein</topology>
    </subcellularLocation>
</comment>
<dbReference type="PANTHER" id="PTHR37955">
    <property type="entry name" value="TELLURITE RESISTANCE PROTEIN TEHA"/>
    <property type="match status" value="1"/>
</dbReference>
<dbReference type="InterPro" id="IPR004695">
    <property type="entry name" value="SLAC1/Mae1/Ssu1/TehA"/>
</dbReference>
<organism evidence="6 7">
    <name type="scientific">Gemelliphila palaticanis</name>
    <dbReference type="NCBI Taxonomy" id="81950"/>
    <lineage>
        <taxon>Bacteria</taxon>
        <taxon>Bacillati</taxon>
        <taxon>Bacillota</taxon>
        <taxon>Bacilli</taxon>
        <taxon>Bacillales</taxon>
        <taxon>Gemellaceae</taxon>
        <taxon>Gemelliphila</taxon>
    </lineage>
</organism>
<dbReference type="EMBL" id="JACBYF010000021">
    <property type="protein sequence ID" value="NYS47989.1"/>
    <property type="molecule type" value="Genomic_DNA"/>
</dbReference>
<evidence type="ECO:0000313" key="6">
    <source>
        <dbReference type="EMBL" id="NYS47989.1"/>
    </source>
</evidence>
<keyword evidence="7" id="KW-1185">Reference proteome</keyword>
<comment type="caution">
    <text evidence="6">The sequence shown here is derived from an EMBL/GenBank/DDBJ whole genome shotgun (WGS) entry which is preliminary data.</text>
</comment>
<evidence type="ECO:0000256" key="2">
    <source>
        <dbReference type="ARBA" id="ARBA00022692"/>
    </source>
</evidence>
<feature type="transmembrane region" description="Helical" evidence="5">
    <location>
        <begin position="244"/>
        <end position="262"/>
    </location>
</feature>
<feature type="transmembrane region" description="Helical" evidence="5">
    <location>
        <begin position="7"/>
        <end position="28"/>
    </location>
</feature>
<feature type="transmembrane region" description="Helical" evidence="5">
    <location>
        <begin position="274"/>
        <end position="295"/>
    </location>
</feature>
<evidence type="ECO:0000256" key="5">
    <source>
        <dbReference type="SAM" id="Phobius"/>
    </source>
</evidence>
<feature type="transmembrane region" description="Helical" evidence="5">
    <location>
        <begin position="211"/>
        <end position="232"/>
    </location>
</feature>
<feature type="transmembrane region" description="Helical" evidence="5">
    <location>
        <begin position="154"/>
        <end position="175"/>
    </location>
</feature>
<accession>A0ABX2T090</accession>
<evidence type="ECO:0000256" key="3">
    <source>
        <dbReference type="ARBA" id="ARBA00022989"/>
    </source>
</evidence>
<keyword evidence="4 5" id="KW-0472">Membrane</keyword>
<feature type="transmembrane region" description="Helical" evidence="5">
    <location>
        <begin position="67"/>
        <end position="86"/>
    </location>
</feature>
<feature type="transmembrane region" description="Helical" evidence="5">
    <location>
        <begin position="98"/>
        <end position="117"/>
    </location>
</feature>
<name>A0ABX2T090_9BACL</name>
<dbReference type="PANTHER" id="PTHR37955:SF1">
    <property type="entry name" value="DEP DOMAIN-CONTAINING PROTEIN"/>
    <property type="match status" value="1"/>
</dbReference>
<proteinExistence type="predicted"/>
<dbReference type="InterPro" id="IPR052951">
    <property type="entry name" value="Tellurite_res_ion_channel"/>
</dbReference>
<evidence type="ECO:0000313" key="7">
    <source>
        <dbReference type="Proteomes" id="UP000531840"/>
    </source>
</evidence>
<gene>
    <name evidence="6" type="ORF">HZY85_07370</name>
</gene>
<evidence type="ECO:0000256" key="4">
    <source>
        <dbReference type="ARBA" id="ARBA00023136"/>
    </source>
</evidence>
<sequence>MKFLKDYPLPISGLFLSMLTLGNVLQTYSNSIRVMIGTVIFLLYIIYILKLIFCFSDVMNAVNTNTLVASSFPVIAMASVVLSSYIKPFSSEIANFLWYAALVFYSFYMPYFTYRYVKGFKITNVFATWYIVYVGIAIIGIFSRVSDNYIVGQFTFWFGLVTFLILLPIICYRAVKYPNITDLQRPSLIVLAAPASLLFLSYYFSVTEKSSAMLIFLFVLSILFYVIALFLLPRILKQDFYPTLSATTFPMVTGAFVSRLMAEYFVSYQSIFSGLYLVQLVIAVFVVTFAFMSYIKFFIKYFK</sequence>
<feature type="transmembrane region" description="Helical" evidence="5">
    <location>
        <begin position="34"/>
        <end position="55"/>
    </location>
</feature>
<evidence type="ECO:0000256" key="1">
    <source>
        <dbReference type="ARBA" id="ARBA00004141"/>
    </source>
</evidence>
<feature type="transmembrane region" description="Helical" evidence="5">
    <location>
        <begin position="187"/>
        <end position="205"/>
    </location>
</feature>
<dbReference type="Pfam" id="PF03595">
    <property type="entry name" value="SLAC1"/>
    <property type="match status" value="1"/>
</dbReference>
<keyword evidence="2 5" id="KW-0812">Transmembrane</keyword>
<protein>
    <submittedName>
        <fullName evidence="6">TDT family transporter</fullName>
    </submittedName>
</protein>